<dbReference type="EMBL" id="CAJNRE010000911">
    <property type="protein sequence ID" value="CAF1933603.1"/>
    <property type="molecule type" value="Genomic_DNA"/>
</dbReference>
<evidence type="ECO:0000313" key="5">
    <source>
        <dbReference type="Proteomes" id="UP000663834"/>
    </source>
</evidence>
<dbReference type="GO" id="GO:0005762">
    <property type="term" value="C:mitochondrial large ribosomal subunit"/>
    <property type="evidence" value="ECO:0007669"/>
    <property type="project" value="TreeGrafter"/>
</dbReference>
<comment type="similarity">
    <text evidence="1">Belongs to the bacterial ribosomal protein bL21 family.</text>
</comment>
<dbReference type="PANTHER" id="PTHR21349">
    <property type="entry name" value="50S RIBOSOMAL PROTEIN L21"/>
    <property type="match status" value="1"/>
</dbReference>
<evidence type="ECO:0000256" key="1">
    <source>
        <dbReference type="ARBA" id="ARBA00008563"/>
    </source>
</evidence>
<accession>A0A815CCL0</accession>
<evidence type="ECO:0000313" key="3">
    <source>
        <dbReference type="EMBL" id="CAF1282299.1"/>
    </source>
</evidence>
<dbReference type="Pfam" id="PF00829">
    <property type="entry name" value="Ribosomal_L21p"/>
    <property type="match status" value="1"/>
</dbReference>
<reference evidence="3" key="1">
    <citation type="submission" date="2021-02" db="EMBL/GenBank/DDBJ databases">
        <authorList>
            <person name="Nowell W R."/>
        </authorList>
    </citation>
    <scope>NUCLEOTIDE SEQUENCE</scope>
</reference>
<comment type="caution">
    <text evidence="3">The sequence shown here is derived from an EMBL/GenBank/DDBJ whole genome shotgun (WGS) entry which is preliminary data.</text>
</comment>
<dbReference type="SUPFAM" id="SSF141091">
    <property type="entry name" value="L21p-like"/>
    <property type="match status" value="1"/>
</dbReference>
<dbReference type="GO" id="GO:0003735">
    <property type="term" value="F:structural constituent of ribosome"/>
    <property type="evidence" value="ECO:0007669"/>
    <property type="project" value="TreeGrafter"/>
</dbReference>
<organism evidence="3 5">
    <name type="scientific">Rotaria magnacalcarata</name>
    <dbReference type="NCBI Taxonomy" id="392030"/>
    <lineage>
        <taxon>Eukaryota</taxon>
        <taxon>Metazoa</taxon>
        <taxon>Spiralia</taxon>
        <taxon>Gnathifera</taxon>
        <taxon>Rotifera</taxon>
        <taxon>Eurotatoria</taxon>
        <taxon>Bdelloidea</taxon>
        <taxon>Philodinida</taxon>
        <taxon>Philodinidae</taxon>
        <taxon>Rotaria</taxon>
    </lineage>
</organism>
<protein>
    <recommendedName>
        <fullName evidence="2">Large ribosomal subunit protein bL21m</fullName>
    </recommendedName>
</protein>
<dbReference type="EMBL" id="CAJNOW010000553">
    <property type="protein sequence ID" value="CAF1282299.1"/>
    <property type="molecule type" value="Genomic_DNA"/>
</dbReference>
<evidence type="ECO:0000256" key="2">
    <source>
        <dbReference type="ARBA" id="ARBA00044129"/>
    </source>
</evidence>
<dbReference type="InterPro" id="IPR028909">
    <property type="entry name" value="bL21-like"/>
</dbReference>
<dbReference type="InterPro" id="IPR036164">
    <property type="entry name" value="bL21-like_sf"/>
</dbReference>
<proteinExistence type="inferred from homology"/>
<sequence length="181" mass="21117">MNTITRCLSLLVKQRSIFQQHSMFVRTIPKFVHDNVHHDMEVQQLYTKVNNLVNDKFHQRLFAVIKIGDEQRKVTTEDIICKVDEFHPTIGDRIRFEKVLLVGSSDFTVVGRPILNPHFVRVEGIVIEKTLSQTQMEYWYAPRKKKVGARNYLWKDPLTMIRITNIELLGPIPGTNQSSSR</sequence>
<name>A0A815CCL0_9BILA</name>
<dbReference type="OrthoDB" id="5994at2759"/>
<evidence type="ECO:0000313" key="4">
    <source>
        <dbReference type="EMBL" id="CAF1933603.1"/>
    </source>
</evidence>
<dbReference type="PANTHER" id="PTHR21349:SF0">
    <property type="entry name" value="LARGE RIBOSOMAL SUBUNIT PROTEIN BL21M"/>
    <property type="match status" value="1"/>
</dbReference>
<dbReference type="AlphaFoldDB" id="A0A815CCL0"/>
<gene>
    <name evidence="3" type="ORF">KQP761_LOCUS3845</name>
    <name evidence="4" type="ORF">MBJ925_LOCUS4661</name>
</gene>
<dbReference type="Proteomes" id="UP000663824">
    <property type="component" value="Unassembled WGS sequence"/>
</dbReference>
<dbReference type="Proteomes" id="UP000663834">
    <property type="component" value="Unassembled WGS sequence"/>
</dbReference>